<keyword evidence="2" id="KW-1185">Reference proteome</keyword>
<dbReference type="Proteomes" id="UP001151529">
    <property type="component" value="Chromosome 2"/>
</dbReference>
<comment type="caution">
    <text evidence="1">The sequence shown here is derived from an EMBL/GenBank/DDBJ whole genome shotgun (WGS) entry which is preliminary data.</text>
</comment>
<evidence type="ECO:0000313" key="2">
    <source>
        <dbReference type="Proteomes" id="UP001151529"/>
    </source>
</evidence>
<dbReference type="AlphaFoldDB" id="A0A9Q0ZDL8"/>
<sequence length="132" mass="15785">MLLFQPPNNLLSYCLIRIKFHMVKLPEICKYHACQTLYIYYSKFCIQVCVTSPVACNIFQVNAHKRLNLINFQTIVLYRYQMMFCYEYCKGEPTLEKRQDMYNPKRIYKKLSEDEMEGIGLGVQRERKETNG</sequence>
<gene>
    <name evidence="1" type="ORF">OIU85_021279</name>
</gene>
<dbReference type="EMBL" id="JAPFFL010000004">
    <property type="protein sequence ID" value="KAJ6730467.1"/>
    <property type="molecule type" value="Genomic_DNA"/>
</dbReference>
<evidence type="ECO:0000313" key="1">
    <source>
        <dbReference type="EMBL" id="KAJ6730467.1"/>
    </source>
</evidence>
<accession>A0A9Q0ZDL8</accession>
<reference evidence="1" key="2">
    <citation type="journal article" date="2023" name="Int. J. Mol. Sci.">
        <title>De Novo Assembly and Annotation of 11 Diverse Shrub Willow (Salix) Genomes Reveals Novel Gene Organization in Sex-Linked Regions.</title>
        <authorList>
            <person name="Hyden B."/>
            <person name="Feng K."/>
            <person name="Yates T.B."/>
            <person name="Jawdy S."/>
            <person name="Cereghino C."/>
            <person name="Smart L.B."/>
            <person name="Muchero W."/>
        </authorList>
    </citation>
    <scope>NUCLEOTIDE SEQUENCE [LARGE SCALE GENOMIC DNA]</scope>
    <source>
        <tissue evidence="1">Shoot tip</tissue>
    </source>
</reference>
<protein>
    <submittedName>
        <fullName evidence="1">Uncharacterized protein</fullName>
    </submittedName>
</protein>
<organism evidence="1 2">
    <name type="scientific">Salix viminalis</name>
    <name type="common">Common osier</name>
    <name type="synonym">Basket willow</name>
    <dbReference type="NCBI Taxonomy" id="40686"/>
    <lineage>
        <taxon>Eukaryota</taxon>
        <taxon>Viridiplantae</taxon>
        <taxon>Streptophyta</taxon>
        <taxon>Embryophyta</taxon>
        <taxon>Tracheophyta</taxon>
        <taxon>Spermatophyta</taxon>
        <taxon>Magnoliopsida</taxon>
        <taxon>eudicotyledons</taxon>
        <taxon>Gunneridae</taxon>
        <taxon>Pentapetalae</taxon>
        <taxon>rosids</taxon>
        <taxon>fabids</taxon>
        <taxon>Malpighiales</taxon>
        <taxon>Salicaceae</taxon>
        <taxon>Saliceae</taxon>
        <taxon>Salix</taxon>
    </lineage>
</organism>
<name>A0A9Q0ZDL8_SALVM</name>
<proteinExistence type="predicted"/>
<reference evidence="1" key="1">
    <citation type="submission" date="2022-11" db="EMBL/GenBank/DDBJ databases">
        <authorList>
            <person name="Hyden B.L."/>
            <person name="Feng K."/>
            <person name="Yates T."/>
            <person name="Jawdy S."/>
            <person name="Smart L.B."/>
            <person name="Muchero W."/>
        </authorList>
    </citation>
    <scope>NUCLEOTIDE SEQUENCE</scope>
    <source>
        <tissue evidence="1">Shoot tip</tissue>
    </source>
</reference>